<dbReference type="EMBL" id="CM056780">
    <property type="protein sequence ID" value="KAJ8715903.1"/>
    <property type="molecule type" value="Genomic_DNA"/>
</dbReference>
<gene>
    <name evidence="1" type="ORF">PYW08_013188</name>
</gene>
<protein>
    <submittedName>
        <fullName evidence="1">Uncharacterized protein</fullName>
    </submittedName>
</protein>
<sequence length="1699" mass="190137">MDKYDTSQITEFPRYEPESAQSGVSTFFNKLWKFPIFSPSEAADSVQNSAMSDGKDAPRSEEEKQEYEDGKPETGSYAVELEGRSLPNVLRRISSLIALGSSSGTKYSDTELARYWMPDDISRECYECASRFSTLRRRHHCRVCGQIFCSRCCSQRVPGHIFGCAGGLRVCNYCCNVVLSYLKENDMTGEIPPDLRTLQENLQVKFPENKSAQASKLRDNFMFAREQEERCETRTSHKEALHDVFRQLSFTLPTQSHRYRLVRYSGVWRGCDILQWVMDNTNNKTRAQATLVCQNLLSAGYMEAMTELPQFADYALYKPIVLPPRATDEDESPEESTRLVESVSSYCLDLNLGENSARLIKTPKAEKKSSSSEEEAPILEQNEVSTEARNICKAIVVSGEDHLRLLMRQCLARHALPAAWLHVLYPLCVHAADTIVLDVNSNDIDVRNYVQVKKVPGGTMRDSCVVQGVVLTKNVAHRGMPQQISNPTILLLDCSIAYQRVEGKLTSLEPVLLQEREYLVRCAARIAALRPRVVLVRGAAARGVQDALLRAHVALAAHVPPRALARAARATRADALHSIDARVGMPRLGTCANFYVKNYSSKTLMVLEGCAEPNLACCILLRGASLQELVKVKKVVKFMLLACYNWKLEKAFLGDIEAILPEPGMTFDDDLNENDVTKDDATKNDITNNDTQSNEIENDVSERKDSLNEESRKSNETDSNESSRSDNIFTNSSVKDTAKNDVKSVVKNASIEEKKAEVNHVNHKKSVEEDPLQTKPFVRKADSDKTLSCGVPIRDFSDPLRATLSVDDDVFLPKEEAKLQADPHTDRWSTDDVVLSMSPNMIIPAPYLETEAGRRCALRSQFPAPLLSAPPPPPHTPRAPRHSVRAAHTSQELKELHPFAKMAISAPADDPAIKAALANYRATGCRLVNDKHKPQCPMYKPSVVKKLKDPEVDPNEKSNENEPLDPLAPENHQQLSLLLYSFSNKSANVPDFCVNPWIVTMEMYGRHDISLGAFLEKYCFNGDYKCTSPNCNVPMNQHVRRFVHGDVCITITCNTIGHSNVDKVKEEQSKQVMFWSRCEACGGSGAARRVSRAALGMSLATYLRSRAAAPRYVRAHTCQHPLHAHAHAFVHHLTTACFRYSKITPYEIQLPPDMISIKYDTKQMRDTLISQLNELVQKGHEIYSGLSDGDAEKDYQAFKQHMEQIHLALTSASLHENNTTAAVVRSLWSVSDRIISGEKMLRDAQDKWSSPPAKSKSQPDNTVEDKSDLDDSSGDDGSKENSGTTYVFTADNNKDLEKEHTGTEEDEEKGDKKTVRQILSQLLSNNQPANQSGIILCGGVVPVVVLAGELGSVIAATLASVTYRRTRDHMRHSTQSEQEENENTNSTGKDKTDGDKSKLAKSNDHVEVLLKDGLVCRVYYAAQFQRLRHLLLSPLSADDKCACYDDKDRTDKGLCEIEEAFIRSLAHCVPWAARGGKSGSTFCKTKDDRYVLKEMTKPEWQQFLDFAPHYFGYVTNCRQNKLPSLLARILGVFSVGGAGNGVLVMENIWYSCAPRATRFDLKGSSRHRLTPDTTPLAVLMDENLLNLRWESPLYVQSHTAAVLFAAVERDTNFLTSHTVMDYSLLLGVEDNTLVLGIIDYIRTFTWDKKLEHLVKKNLGSGQPTVVSPEQYKSRFCSATRKYFLQCPAHWDHLYSTIHG</sequence>
<name>A0ACC2QFY2_9NEOP</name>
<dbReference type="Proteomes" id="UP001231649">
    <property type="component" value="Chromosome 4"/>
</dbReference>
<accession>A0ACC2QFY2</accession>
<reference evidence="1" key="1">
    <citation type="submission" date="2023-03" db="EMBL/GenBank/DDBJ databases">
        <title>Chromosome-level genomes of two armyworms, Mythimna separata and Mythimna loreyi, provide insights into the biosynthesis and reception of sex pheromones.</title>
        <authorList>
            <person name="Zhao H."/>
        </authorList>
    </citation>
    <scope>NUCLEOTIDE SEQUENCE</scope>
    <source>
        <strain evidence="1">BeijingLab</strain>
    </source>
</reference>
<keyword evidence="2" id="KW-1185">Reference proteome</keyword>
<proteinExistence type="predicted"/>
<evidence type="ECO:0000313" key="2">
    <source>
        <dbReference type="Proteomes" id="UP001231649"/>
    </source>
</evidence>
<organism evidence="1 2">
    <name type="scientific">Mythimna loreyi</name>
    <dbReference type="NCBI Taxonomy" id="667449"/>
    <lineage>
        <taxon>Eukaryota</taxon>
        <taxon>Metazoa</taxon>
        <taxon>Ecdysozoa</taxon>
        <taxon>Arthropoda</taxon>
        <taxon>Hexapoda</taxon>
        <taxon>Insecta</taxon>
        <taxon>Pterygota</taxon>
        <taxon>Neoptera</taxon>
        <taxon>Endopterygota</taxon>
        <taxon>Lepidoptera</taxon>
        <taxon>Glossata</taxon>
        <taxon>Ditrysia</taxon>
        <taxon>Noctuoidea</taxon>
        <taxon>Noctuidae</taxon>
        <taxon>Noctuinae</taxon>
        <taxon>Hadenini</taxon>
        <taxon>Mythimna</taxon>
    </lineage>
</organism>
<evidence type="ECO:0000313" key="1">
    <source>
        <dbReference type="EMBL" id="KAJ8715903.1"/>
    </source>
</evidence>
<comment type="caution">
    <text evidence="1">The sequence shown here is derived from an EMBL/GenBank/DDBJ whole genome shotgun (WGS) entry which is preliminary data.</text>
</comment>